<keyword evidence="1" id="KW-0812">Transmembrane</keyword>
<gene>
    <name evidence="3" type="ORF">ERL59_07990</name>
</gene>
<dbReference type="PANTHER" id="PTHR33490:SF3">
    <property type="entry name" value="CONSERVED INTEGRAL MEMBRANE PROTEIN"/>
    <property type="match status" value="1"/>
</dbReference>
<feature type="transmembrane region" description="Helical" evidence="1">
    <location>
        <begin position="98"/>
        <end position="125"/>
    </location>
</feature>
<proteinExistence type="predicted"/>
<dbReference type="SUPFAM" id="SSF54001">
    <property type="entry name" value="Cysteine proteinases"/>
    <property type="match status" value="1"/>
</dbReference>
<dbReference type="Proteomes" id="UP000448943">
    <property type="component" value="Unassembled WGS sequence"/>
</dbReference>
<dbReference type="OrthoDB" id="1817605at2"/>
<reference evidence="3 4" key="1">
    <citation type="submission" date="2019-01" db="EMBL/GenBank/DDBJ databases">
        <title>Chengkuizengella sp. nov., isolated from deep-sea sediment of East Pacific Ocean.</title>
        <authorList>
            <person name="Yang J."/>
            <person name="Lai Q."/>
            <person name="Shao Z."/>
        </authorList>
    </citation>
    <scope>NUCLEOTIDE SEQUENCE [LARGE SCALE GENOMIC DNA]</scope>
    <source>
        <strain evidence="3 4">YPA3-1-1</strain>
    </source>
</reference>
<comment type="caution">
    <text evidence="3">The sequence shown here is derived from an EMBL/GenBank/DDBJ whole genome shotgun (WGS) entry which is preliminary data.</text>
</comment>
<dbReference type="EMBL" id="SIJB01000018">
    <property type="protein sequence ID" value="NBI28897.1"/>
    <property type="molecule type" value="Genomic_DNA"/>
</dbReference>
<organism evidence="3 4">
    <name type="scientific">Chengkuizengella marina</name>
    <dbReference type="NCBI Taxonomy" id="2507566"/>
    <lineage>
        <taxon>Bacteria</taxon>
        <taxon>Bacillati</taxon>
        <taxon>Bacillota</taxon>
        <taxon>Bacilli</taxon>
        <taxon>Bacillales</taxon>
        <taxon>Paenibacillaceae</taxon>
        <taxon>Chengkuizengella</taxon>
    </lineage>
</organism>
<evidence type="ECO:0000313" key="4">
    <source>
        <dbReference type="Proteomes" id="UP000448943"/>
    </source>
</evidence>
<protein>
    <submittedName>
        <fullName evidence="3">Transglutaminase domain-containing protein</fullName>
    </submittedName>
</protein>
<dbReference type="Gene3D" id="3.10.620.30">
    <property type="match status" value="1"/>
</dbReference>
<dbReference type="SMART" id="SM00460">
    <property type="entry name" value="TGc"/>
    <property type="match status" value="1"/>
</dbReference>
<dbReference type="PANTHER" id="PTHR33490">
    <property type="entry name" value="BLR5614 PROTEIN-RELATED"/>
    <property type="match status" value="1"/>
</dbReference>
<name>A0A6N9Q0R3_9BACL</name>
<keyword evidence="1" id="KW-1133">Transmembrane helix</keyword>
<dbReference type="InterPro" id="IPR038765">
    <property type="entry name" value="Papain-like_cys_pep_sf"/>
</dbReference>
<evidence type="ECO:0000259" key="2">
    <source>
        <dbReference type="SMART" id="SM00460"/>
    </source>
</evidence>
<dbReference type="AlphaFoldDB" id="A0A6N9Q0R3"/>
<feature type="domain" description="Transglutaminase-like" evidence="2">
    <location>
        <begin position="297"/>
        <end position="360"/>
    </location>
</feature>
<feature type="transmembrane region" description="Helical" evidence="1">
    <location>
        <begin position="6"/>
        <end position="24"/>
    </location>
</feature>
<sequence length="381" mass="44030">MITRLNYITLLIVFVFLISLIQGIKRGLSKSAFQLSQVIQDIIINITAVIITWKITNWLSPKLQNWMILKSIQIPSEELNVLEKGYYIVLTSIRDFTFIRFILIFLVIYLLIQFLIMLLFNLVFLNLIRTMKMMNGRKQSKSEIPLFISQLFGGFIGVIFGLAKGLIVILFLFIFVTLFPQTPFTSYIQSSTLYQSGTEKVLQPISQNFIETTLPVLAKEAEDEYNEVLQRKYEIIDHNIPDNIVEATHVIVKDLNTDEEKAKALYDWVGTRVQYNWEKVRLYEEEKVWMEQTPEDTFLTKQGVCIDYSRLYAVMARTAGLDVKVVTGLGYDGRGGMGAHAWNEVYLSETNEWIPLDTTWVSSGGNWFNSNDFYETHIKDA</sequence>
<feature type="transmembrane region" description="Helical" evidence="1">
    <location>
        <begin position="146"/>
        <end position="179"/>
    </location>
</feature>
<keyword evidence="1" id="KW-0472">Membrane</keyword>
<dbReference type="InterPro" id="IPR002931">
    <property type="entry name" value="Transglutaminase-like"/>
</dbReference>
<evidence type="ECO:0000313" key="3">
    <source>
        <dbReference type="EMBL" id="NBI28897.1"/>
    </source>
</evidence>
<accession>A0A6N9Q0R3</accession>
<keyword evidence="4" id="KW-1185">Reference proteome</keyword>
<evidence type="ECO:0000256" key="1">
    <source>
        <dbReference type="SAM" id="Phobius"/>
    </source>
</evidence>
<dbReference type="Pfam" id="PF01841">
    <property type="entry name" value="Transglut_core"/>
    <property type="match status" value="1"/>
</dbReference>